<reference evidence="1" key="1">
    <citation type="submission" date="2018-02" db="EMBL/GenBank/DDBJ databases">
        <title>Rhizophora mucronata_Transcriptome.</title>
        <authorList>
            <person name="Meera S.P."/>
            <person name="Sreeshan A."/>
            <person name="Augustine A."/>
        </authorList>
    </citation>
    <scope>NUCLEOTIDE SEQUENCE</scope>
    <source>
        <tissue evidence="1">Leaf</tissue>
    </source>
</reference>
<sequence length="67" mass="7389">MAFTSGLLTSTLGTVTVRTPFSIEALTWSTLAFSGSRNLLRNLPLLRSMRYQVSFLSSFSTFLSPPI</sequence>
<evidence type="ECO:0000313" key="1">
    <source>
        <dbReference type="EMBL" id="MBW83637.1"/>
    </source>
</evidence>
<dbReference type="AlphaFoldDB" id="A0A2P2IR20"/>
<proteinExistence type="predicted"/>
<accession>A0A2P2IR20</accession>
<organism evidence="1">
    <name type="scientific">Rhizophora mucronata</name>
    <name type="common">Asiatic mangrove</name>
    <dbReference type="NCBI Taxonomy" id="61149"/>
    <lineage>
        <taxon>Eukaryota</taxon>
        <taxon>Viridiplantae</taxon>
        <taxon>Streptophyta</taxon>
        <taxon>Embryophyta</taxon>
        <taxon>Tracheophyta</taxon>
        <taxon>Spermatophyta</taxon>
        <taxon>Magnoliopsida</taxon>
        <taxon>eudicotyledons</taxon>
        <taxon>Gunneridae</taxon>
        <taxon>Pentapetalae</taxon>
        <taxon>rosids</taxon>
        <taxon>fabids</taxon>
        <taxon>Malpighiales</taxon>
        <taxon>Rhizophoraceae</taxon>
        <taxon>Rhizophora</taxon>
    </lineage>
</organism>
<dbReference type="EMBL" id="GGEC01003154">
    <property type="protein sequence ID" value="MBW83637.1"/>
    <property type="molecule type" value="Transcribed_RNA"/>
</dbReference>
<name>A0A2P2IR20_RHIMU</name>
<protein>
    <submittedName>
        <fullName evidence="1">Heat-shock protein</fullName>
    </submittedName>
</protein>